<reference evidence="1" key="1">
    <citation type="journal article" date="2021" name="Front. Microbiol.">
        <title>Comprehensive Comparative Genomics and Phenotyping of Methylobacterium Species.</title>
        <authorList>
            <person name="Alessa O."/>
            <person name="Ogura Y."/>
            <person name="Fujitani Y."/>
            <person name="Takami H."/>
            <person name="Hayashi T."/>
            <person name="Sahin N."/>
            <person name="Tani A."/>
        </authorList>
    </citation>
    <scope>NUCLEOTIDE SEQUENCE</scope>
    <source>
        <strain evidence="1">DSM 23632</strain>
    </source>
</reference>
<comment type="caution">
    <text evidence="1">The sequence shown here is derived from an EMBL/GenBank/DDBJ whole genome shotgun (WGS) entry which is preliminary data.</text>
</comment>
<protein>
    <recommendedName>
        <fullName evidence="3">Transposase</fullName>
    </recommendedName>
</protein>
<keyword evidence="2" id="KW-1185">Reference proteome</keyword>
<evidence type="ECO:0000313" key="2">
    <source>
        <dbReference type="Proteomes" id="UP001055057"/>
    </source>
</evidence>
<proteinExistence type="predicted"/>
<dbReference type="Proteomes" id="UP001055057">
    <property type="component" value="Unassembled WGS sequence"/>
</dbReference>
<name>A0ABQ4TZB3_9HYPH</name>
<dbReference type="EMBL" id="BPRB01000115">
    <property type="protein sequence ID" value="GJE60078.1"/>
    <property type="molecule type" value="Genomic_DNA"/>
</dbReference>
<dbReference type="InterPro" id="IPR030456">
    <property type="entry name" value="TF_fork_head_CS_2"/>
</dbReference>
<accession>A0ABQ4TZB3</accession>
<evidence type="ECO:0000313" key="1">
    <source>
        <dbReference type="EMBL" id="GJE60078.1"/>
    </source>
</evidence>
<reference evidence="1" key="2">
    <citation type="submission" date="2021-08" db="EMBL/GenBank/DDBJ databases">
        <authorList>
            <person name="Tani A."/>
            <person name="Ola A."/>
            <person name="Ogura Y."/>
            <person name="Katsura K."/>
            <person name="Hayashi T."/>
        </authorList>
    </citation>
    <scope>NUCLEOTIDE SEQUENCE</scope>
    <source>
        <strain evidence="1">DSM 23632</strain>
    </source>
</reference>
<organism evidence="1 2">
    <name type="scientific">Methylobacterium trifolii</name>
    <dbReference type="NCBI Taxonomy" id="1003092"/>
    <lineage>
        <taxon>Bacteria</taxon>
        <taxon>Pseudomonadati</taxon>
        <taxon>Pseudomonadota</taxon>
        <taxon>Alphaproteobacteria</taxon>
        <taxon>Hyphomicrobiales</taxon>
        <taxon>Methylobacteriaceae</taxon>
        <taxon>Methylobacterium</taxon>
    </lineage>
</organism>
<dbReference type="PROSITE" id="PS00658">
    <property type="entry name" value="FORK_HEAD_2"/>
    <property type="match status" value="1"/>
</dbReference>
<gene>
    <name evidence="1" type="ORF">MPOCJGCO_2188</name>
</gene>
<evidence type="ECO:0008006" key="3">
    <source>
        <dbReference type="Google" id="ProtNLM"/>
    </source>
</evidence>
<sequence length="78" mass="9510">MIRAQLPAGTPIELWWQDALRHVQDEAVWQFLRDNWLGDRIFASYDDIIERCRDAWTRLIAQPWKIMSIGLRHWTYRL</sequence>